<reference evidence="1" key="1">
    <citation type="submission" date="2021-03" db="EMBL/GenBank/DDBJ databases">
        <authorList>
            <consortium name="DOE Joint Genome Institute"/>
            <person name="Ahrendt S."/>
            <person name="Looney B.P."/>
            <person name="Miyauchi S."/>
            <person name="Morin E."/>
            <person name="Drula E."/>
            <person name="Courty P.E."/>
            <person name="Chicoki N."/>
            <person name="Fauchery L."/>
            <person name="Kohler A."/>
            <person name="Kuo A."/>
            <person name="Labutti K."/>
            <person name="Pangilinan J."/>
            <person name="Lipzen A."/>
            <person name="Riley R."/>
            <person name="Andreopoulos W."/>
            <person name="He G."/>
            <person name="Johnson J."/>
            <person name="Barry K.W."/>
            <person name="Grigoriev I.V."/>
            <person name="Nagy L."/>
            <person name="Hibbett D."/>
            <person name="Henrissat B."/>
            <person name="Matheny P.B."/>
            <person name="Labbe J."/>
            <person name="Martin F."/>
        </authorList>
    </citation>
    <scope>NUCLEOTIDE SEQUENCE</scope>
    <source>
        <strain evidence="1">HHB10654</strain>
    </source>
</reference>
<evidence type="ECO:0000313" key="1">
    <source>
        <dbReference type="EMBL" id="KAI0055428.1"/>
    </source>
</evidence>
<reference evidence="1" key="2">
    <citation type="journal article" date="2022" name="New Phytol.">
        <title>Evolutionary transition to the ectomycorrhizal habit in the genomes of a hyperdiverse lineage of mushroom-forming fungi.</title>
        <authorList>
            <person name="Looney B."/>
            <person name="Miyauchi S."/>
            <person name="Morin E."/>
            <person name="Drula E."/>
            <person name="Courty P.E."/>
            <person name="Kohler A."/>
            <person name="Kuo A."/>
            <person name="LaButti K."/>
            <person name="Pangilinan J."/>
            <person name="Lipzen A."/>
            <person name="Riley R."/>
            <person name="Andreopoulos W."/>
            <person name="He G."/>
            <person name="Johnson J."/>
            <person name="Nolan M."/>
            <person name="Tritt A."/>
            <person name="Barry K.W."/>
            <person name="Grigoriev I.V."/>
            <person name="Nagy L.G."/>
            <person name="Hibbett D."/>
            <person name="Henrissat B."/>
            <person name="Matheny P.B."/>
            <person name="Labbe J."/>
            <person name="Martin F.M."/>
        </authorList>
    </citation>
    <scope>NUCLEOTIDE SEQUENCE</scope>
    <source>
        <strain evidence="1">HHB10654</strain>
    </source>
</reference>
<proteinExistence type="predicted"/>
<gene>
    <name evidence="1" type="ORF">BV25DRAFT_1910152</name>
</gene>
<accession>A0ACB8SGP7</accession>
<keyword evidence="2" id="KW-1185">Reference proteome</keyword>
<evidence type="ECO:0000313" key="2">
    <source>
        <dbReference type="Proteomes" id="UP000814140"/>
    </source>
</evidence>
<organism evidence="1 2">
    <name type="scientific">Artomyces pyxidatus</name>
    <dbReference type="NCBI Taxonomy" id="48021"/>
    <lineage>
        <taxon>Eukaryota</taxon>
        <taxon>Fungi</taxon>
        <taxon>Dikarya</taxon>
        <taxon>Basidiomycota</taxon>
        <taxon>Agaricomycotina</taxon>
        <taxon>Agaricomycetes</taxon>
        <taxon>Russulales</taxon>
        <taxon>Auriscalpiaceae</taxon>
        <taxon>Artomyces</taxon>
    </lineage>
</organism>
<sequence>MHKNQDSKTMVQGEDDVLRGSTVSRIISESEYDWDVWQVTHSHVDIYFPDAAHAPDWLLNPYTDFIHNNTNSPEPERPLSRFPVPPTNQSVGSLTNSTFHASYHSLSDIYDFIRDLAAEHPHQISVVPLGHTGEGRELFALEISSSSFAKYRSHDQNLQAPLVAATEPLGFLISGAQHAREWVASAAALYLAHALVANASEPYSLTHLLDRYNFYIIPVPNPDGYVYTWETDRFWYKNRLPLGPEAKCVGVDMNRNWGYKWKSHSKDFKAPPQDTCSHWYPGRRPFQAPEVNNIANYILQKPRLKAFMDLRSYGQMLSAPYSYSCKKSPKDAEDQLEAISGASHIVKKSHGTVFTTGTLCSTLYRAPGNIVDWMYARMGVKYSFAAHLRDTGTYGFALPPQWIRPVGEETTKMIEYLADFIYGKEK</sequence>
<dbReference type="EMBL" id="MU277292">
    <property type="protein sequence ID" value="KAI0055428.1"/>
    <property type="molecule type" value="Genomic_DNA"/>
</dbReference>
<comment type="caution">
    <text evidence="1">The sequence shown here is derived from an EMBL/GenBank/DDBJ whole genome shotgun (WGS) entry which is preliminary data.</text>
</comment>
<protein>
    <submittedName>
        <fullName evidence="1">Peptidase M14</fullName>
    </submittedName>
</protein>
<dbReference type="Proteomes" id="UP000814140">
    <property type="component" value="Unassembled WGS sequence"/>
</dbReference>
<name>A0ACB8SGP7_9AGAM</name>